<organism evidence="4 5">
    <name type="scientific">Chenopodium quinoa</name>
    <name type="common">Quinoa</name>
    <dbReference type="NCBI Taxonomy" id="63459"/>
    <lineage>
        <taxon>Eukaryota</taxon>
        <taxon>Viridiplantae</taxon>
        <taxon>Streptophyta</taxon>
        <taxon>Embryophyta</taxon>
        <taxon>Tracheophyta</taxon>
        <taxon>Spermatophyta</taxon>
        <taxon>Magnoliopsida</taxon>
        <taxon>eudicotyledons</taxon>
        <taxon>Gunneridae</taxon>
        <taxon>Pentapetalae</taxon>
        <taxon>Caryophyllales</taxon>
        <taxon>Chenopodiaceae</taxon>
        <taxon>Chenopodioideae</taxon>
        <taxon>Atripliceae</taxon>
        <taxon>Chenopodium</taxon>
    </lineage>
</organism>
<dbReference type="Proteomes" id="UP000596660">
    <property type="component" value="Unplaced"/>
</dbReference>
<keyword evidence="1" id="KW-0238">DNA-binding</keyword>
<keyword evidence="5" id="KW-1185">Reference proteome</keyword>
<accession>A0A803KUW4</accession>
<dbReference type="Pfam" id="PF14372">
    <property type="entry name" value="hAT-like_RNase-H"/>
    <property type="match status" value="1"/>
</dbReference>
<dbReference type="EnsemblPlants" id="AUR62002822-RA">
    <property type="protein sequence ID" value="AUR62002822-RA:cds"/>
    <property type="gene ID" value="AUR62002822"/>
</dbReference>
<feature type="compositionally biased region" description="Polar residues" evidence="2">
    <location>
        <begin position="1"/>
        <end position="15"/>
    </location>
</feature>
<dbReference type="InterPro" id="IPR012337">
    <property type="entry name" value="RNaseH-like_sf"/>
</dbReference>
<dbReference type="PANTHER" id="PTHR46481:SF7">
    <property type="entry name" value="ZINC FINGER BED DOMAIN-CONTAINING PROTEIN RICESLEEPER 2-LIKE"/>
    <property type="match status" value="1"/>
</dbReference>
<evidence type="ECO:0000313" key="4">
    <source>
        <dbReference type="EnsemblPlants" id="AUR62002822-RA:cds"/>
    </source>
</evidence>
<feature type="domain" description="hAT-like transposase RNase-H fold" evidence="3">
    <location>
        <begin position="192"/>
        <end position="275"/>
    </location>
</feature>
<proteinExistence type="predicted"/>
<protein>
    <recommendedName>
        <fullName evidence="3">hAT-like transposase RNase-H fold domain-containing protein</fullName>
    </recommendedName>
</protein>
<dbReference type="InterPro" id="IPR052035">
    <property type="entry name" value="ZnF_BED_domain_contain"/>
</dbReference>
<dbReference type="OMA" id="MHCATHI"/>
<dbReference type="Gramene" id="AUR62002822-RA">
    <property type="protein sequence ID" value="AUR62002822-RA:cds"/>
    <property type="gene ID" value="AUR62002822"/>
</dbReference>
<reference evidence="4" key="2">
    <citation type="submission" date="2021-03" db="UniProtKB">
        <authorList>
            <consortium name="EnsemblPlants"/>
        </authorList>
    </citation>
    <scope>IDENTIFICATION</scope>
</reference>
<dbReference type="SUPFAM" id="SSF53098">
    <property type="entry name" value="Ribonuclease H-like"/>
    <property type="match status" value="1"/>
</dbReference>
<reference evidence="4" key="1">
    <citation type="journal article" date="2017" name="Nature">
        <title>The genome of Chenopodium quinoa.</title>
        <authorList>
            <person name="Jarvis D.E."/>
            <person name="Ho Y.S."/>
            <person name="Lightfoot D.J."/>
            <person name="Schmoeckel S.M."/>
            <person name="Li B."/>
            <person name="Borm T.J.A."/>
            <person name="Ohyanagi H."/>
            <person name="Mineta K."/>
            <person name="Michell C.T."/>
            <person name="Saber N."/>
            <person name="Kharbatia N.M."/>
            <person name="Rupper R.R."/>
            <person name="Sharp A.R."/>
            <person name="Dally N."/>
            <person name="Boughton B.A."/>
            <person name="Woo Y.H."/>
            <person name="Gao G."/>
            <person name="Schijlen E.G.W.M."/>
            <person name="Guo X."/>
            <person name="Momin A.A."/>
            <person name="Negrao S."/>
            <person name="Al-Babili S."/>
            <person name="Gehring C."/>
            <person name="Roessner U."/>
            <person name="Jung C."/>
            <person name="Murphy K."/>
            <person name="Arold S.T."/>
            <person name="Gojobori T."/>
            <person name="van der Linden C.G."/>
            <person name="van Loo E.N."/>
            <person name="Jellen E.N."/>
            <person name="Maughan P.J."/>
            <person name="Tester M."/>
        </authorList>
    </citation>
    <scope>NUCLEOTIDE SEQUENCE [LARGE SCALE GENOMIC DNA]</scope>
    <source>
        <strain evidence="4">cv. PI 614886</strain>
    </source>
</reference>
<evidence type="ECO:0000259" key="3">
    <source>
        <dbReference type="Pfam" id="PF14372"/>
    </source>
</evidence>
<dbReference type="PANTHER" id="PTHR46481">
    <property type="entry name" value="ZINC FINGER BED DOMAIN-CONTAINING PROTEIN 4"/>
    <property type="match status" value="1"/>
</dbReference>
<evidence type="ECO:0000313" key="5">
    <source>
        <dbReference type="Proteomes" id="UP000596660"/>
    </source>
</evidence>
<sequence>MDDNTMASVAPTNPSTDEDPLASIATVEEHAGNEKPSQLPVPKKGFQMELEKKGEVIGIAVEKCLLEWGINKVMTITVDNASSNDVGVQYLRKRLLRWKDGTVLEGKFVHMHCATHILNLTIREGLKECDESIIRIRNAVRFLRSSPARLQKFRNNCVNQEQIESKRQLCLDVETRWNSTYLMLETCDYWEDDKKKCESLDSGEKLMAYGMRKKHDKCWENVDNINLMLYIAVVLDPRRKMHYVKWAINDQYDSNKATQLYDMVMGTLTSLYEHYAALQSQNVPSVSENIDLTSKDLENFNDWHDVDDYEFEKDIGGQTVFDKKK</sequence>
<evidence type="ECO:0000256" key="2">
    <source>
        <dbReference type="SAM" id="MobiDB-lite"/>
    </source>
</evidence>
<dbReference type="AlphaFoldDB" id="A0A803KUW4"/>
<dbReference type="GO" id="GO:0003677">
    <property type="term" value="F:DNA binding"/>
    <property type="evidence" value="ECO:0007669"/>
    <property type="project" value="UniProtKB-KW"/>
</dbReference>
<feature type="region of interest" description="Disordered" evidence="2">
    <location>
        <begin position="1"/>
        <end position="20"/>
    </location>
</feature>
<evidence type="ECO:0000256" key="1">
    <source>
        <dbReference type="ARBA" id="ARBA00023125"/>
    </source>
</evidence>
<name>A0A803KUW4_CHEQI</name>
<dbReference type="InterPro" id="IPR025525">
    <property type="entry name" value="hAT-like_transposase_RNase-H"/>
</dbReference>